<dbReference type="CDD" id="cd06225">
    <property type="entry name" value="HAMP"/>
    <property type="match status" value="1"/>
</dbReference>
<keyword evidence="10 19" id="KW-0418">Kinase</keyword>
<evidence type="ECO:0000256" key="15">
    <source>
        <dbReference type="SAM" id="Phobius"/>
    </source>
</evidence>
<dbReference type="PRINTS" id="PR00344">
    <property type="entry name" value="BCTRLSENSOR"/>
</dbReference>
<dbReference type="PANTHER" id="PTHR42878">
    <property type="entry name" value="TWO-COMPONENT HISTIDINE KINASE"/>
    <property type="match status" value="1"/>
</dbReference>
<dbReference type="Proteomes" id="UP000266292">
    <property type="component" value="Chromosome"/>
</dbReference>
<keyword evidence="7" id="KW-0808">Transferase</keyword>
<dbReference type="InterPro" id="IPR000014">
    <property type="entry name" value="PAS"/>
</dbReference>
<evidence type="ECO:0000256" key="5">
    <source>
        <dbReference type="ARBA" id="ARBA00022475"/>
    </source>
</evidence>
<comment type="subcellular location">
    <subcellularLocation>
        <location evidence="3">Cell membrane</location>
    </subcellularLocation>
    <subcellularLocation>
        <location evidence="2">Membrane</location>
        <topology evidence="2">Multi-pass membrane protein</topology>
    </subcellularLocation>
</comment>
<evidence type="ECO:0000256" key="10">
    <source>
        <dbReference type="ARBA" id="ARBA00022777"/>
    </source>
</evidence>
<dbReference type="SUPFAM" id="SSF55874">
    <property type="entry name" value="ATPase domain of HSP90 chaperone/DNA topoisomerase II/histidine kinase"/>
    <property type="match status" value="1"/>
</dbReference>
<keyword evidence="8 15" id="KW-0812">Transmembrane</keyword>
<evidence type="ECO:0000256" key="13">
    <source>
        <dbReference type="ARBA" id="ARBA00023012"/>
    </source>
</evidence>
<dbReference type="GO" id="GO:0005886">
    <property type="term" value="C:plasma membrane"/>
    <property type="evidence" value="ECO:0007669"/>
    <property type="project" value="UniProtKB-SubCell"/>
</dbReference>
<dbReference type="InterPro" id="IPR003594">
    <property type="entry name" value="HATPase_dom"/>
</dbReference>
<dbReference type="InterPro" id="IPR004358">
    <property type="entry name" value="Sig_transdc_His_kin-like_C"/>
</dbReference>
<dbReference type="CDD" id="cd00130">
    <property type="entry name" value="PAS"/>
    <property type="match status" value="1"/>
</dbReference>
<dbReference type="EMBL" id="CP021235">
    <property type="protein sequence ID" value="ARS35652.1"/>
    <property type="molecule type" value="Genomic_DNA"/>
</dbReference>
<dbReference type="InterPro" id="IPR003660">
    <property type="entry name" value="HAMP_dom"/>
</dbReference>
<evidence type="ECO:0000259" key="16">
    <source>
        <dbReference type="PROSITE" id="PS50109"/>
    </source>
</evidence>
<dbReference type="PROSITE" id="PS50885">
    <property type="entry name" value="HAMP"/>
    <property type="match status" value="1"/>
</dbReference>
<dbReference type="GO" id="GO:0000156">
    <property type="term" value="F:phosphorelay response regulator activity"/>
    <property type="evidence" value="ECO:0007669"/>
    <property type="project" value="TreeGrafter"/>
</dbReference>
<keyword evidence="5" id="KW-1003">Cell membrane</keyword>
<dbReference type="AlphaFoldDB" id="A0A1X9YS15"/>
<dbReference type="KEGG" id="pact:CA264_09470"/>
<evidence type="ECO:0000256" key="9">
    <source>
        <dbReference type="ARBA" id="ARBA00022741"/>
    </source>
</evidence>
<evidence type="ECO:0000256" key="8">
    <source>
        <dbReference type="ARBA" id="ARBA00022692"/>
    </source>
</evidence>
<reference evidence="20" key="1">
    <citation type="submission" date="2017-05" db="EMBL/GenBank/DDBJ databases">
        <authorList>
            <person name="Ray J."/>
            <person name="Price M."/>
            <person name="Deutschbauer A."/>
        </authorList>
    </citation>
    <scope>NUCLEOTIDE SEQUENCE [LARGE SCALE GENOMIC DNA]</scope>
    <source>
        <strain evidence="20">DSM 19842</strain>
    </source>
</reference>
<keyword evidence="12 15" id="KW-1133">Transmembrane helix</keyword>
<dbReference type="InterPro" id="IPR003661">
    <property type="entry name" value="HisK_dim/P_dom"/>
</dbReference>
<evidence type="ECO:0000256" key="2">
    <source>
        <dbReference type="ARBA" id="ARBA00004141"/>
    </source>
</evidence>
<dbReference type="GO" id="GO:0000155">
    <property type="term" value="F:phosphorelay sensor kinase activity"/>
    <property type="evidence" value="ECO:0007669"/>
    <property type="project" value="InterPro"/>
</dbReference>
<dbReference type="PANTHER" id="PTHR42878:SF7">
    <property type="entry name" value="SENSOR HISTIDINE KINASE GLRK"/>
    <property type="match status" value="1"/>
</dbReference>
<dbReference type="InterPro" id="IPR050351">
    <property type="entry name" value="BphY/WalK/GraS-like"/>
</dbReference>
<dbReference type="GO" id="GO:0007234">
    <property type="term" value="P:osmosensory signaling via phosphorelay pathway"/>
    <property type="evidence" value="ECO:0007669"/>
    <property type="project" value="TreeGrafter"/>
</dbReference>
<organism evidence="19 20">
    <name type="scientific">Pontibacter actiniarum</name>
    <dbReference type="NCBI Taxonomy" id="323450"/>
    <lineage>
        <taxon>Bacteria</taxon>
        <taxon>Pseudomonadati</taxon>
        <taxon>Bacteroidota</taxon>
        <taxon>Cytophagia</taxon>
        <taxon>Cytophagales</taxon>
        <taxon>Hymenobacteraceae</taxon>
        <taxon>Pontibacter</taxon>
    </lineage>
</organism>
<dbReference type="InterPro" id="IPR013767">
    <property type="entry name" value="PAS_fold"/>
</dbReference>
<evidence type="ECO:0000256" key="3">
    <source>
        <dbReference type="ARBA" id="ARBA00004236"/>
    </source>
</evidence>
<dbReference type="InterPro" id="IPR035965">
    <property type="entry name" value="PAS-like_dom_sf"/>
</dbReference>
<feature type="domain" description="Histidine kinase" evidence="16">
    <location>
        <begin position="388"/>
        <end position="606"/>
    </location>
</feature>
<name>A0A1X9YS15_9BACT</name>
<feature type="domain" description="HAMP" evidence="18">
    <location>
        <begin position="196"/>
        <end position="248"/>
    </location>
</feature>
<accession>A0A1X9YS15</accession>
<keyword evidence="14 15" id="KW-0472">Membrane</keyword>
<dbReference type="SMART" id="SM00091">
    <property type="entry name" value="PAS"/>
    <property type="match status" value="1"/>
</dbReference>
<keyword evidence="9" id="KW-0547">Nucleotide-binding</keyword>
<dbReference type="SMART" id="SM00388">
    <property type="entry name" value="HisKA"/>
    <property type="match status" value="1"/>
</dbReference>
<dbReference type="Gene3D" id="6.10.340.10">
    <property type="match status" value="1"/>
</dbReference>
<evidence type="ECO:0000259" key="17">
    <source>
        <dbReference type="PROSITE" id="PS50112"/>
    </source>
</evidence>
<comment type="catalytic activity">
    <reaction evidence="1">
        <text>ATP + protein L-histidine = ADP + protein N-phospho-L-histidine.</text>
        <dbReference type="EC" id="2.7.13.3"/>
    </reaction>
</comment>
<sequence length="610" mass="68441">MKLKTKVTLGYLTILVVLLALGVYSVTNVNKLDRAARNILKANLYTLQVGKRMISSLDNMQAAKQQLLFSDVTPEVKADMIRENMAVFAANLRKEQGNITEPGEGQLVEDVAEGFQHYRILLLNDSLDANAYYVELLPRYRLLRDQLDQMLSMNMDAMISKSDHAQHIAQQTRVYTLVALTAALLLTLGFLLTIPAAIAKPINMLVDSIQAASGKDFSKKIPVRGRNEFSRVAKVYNSMLKKLQEYEFSNLNVLMSEKKRIELIMQNLDEGLLLLDHNLQVTEANPVACKLLGMERANLVGRQSQELENENDLYRELVKDIMIGRTSDDHLLTVTEGGEEAYYCKSVLDIVSYNELKEQSELYGYVVSLRNVSEFKRLDQAKSNFLATVSHELKTPLASIGYSLKLLQNERVGAMNEEQTGIIRTLKQETSRLQKMVGELIDVSRLESGNIQLNVQKTNITDIIHYAEEVISLQLLQKQLRVEVQLENQLTDVMADVEKTTWVLINLLSNAVRYSPEGDVITITTEDEERQVLIKVHDNGPGIDASNHSKIFQKFVQIPGKEQYKGGAGLGLSISKEFIESQGGSIWVESELGAGSTFVVSLPVYHLAEV</sequence>
<evidence type="ECO:0000256" key="14">
    <source>
        <dbReference type="ARBA" id="ARBA00023136"/>
    </source>
</evidence>
<evidence type="ECO:0000313" key="19">
    <source>
        <dbReference type="EMBL" id="ARS35652.1"/>
    </source>
</evidence>
<dbReference type="SMART" id="SM00304">
    <property type="entry name" value="HAMP"/>
    <property type="match status" value="1"/>
</dbReference>
<dbReference type="GO" id="GO:0030295">
    <property type="term" value="F:protein kinase activator activity"/>
    <property type="evidence" value="ECO:0007669"/>
    <property type="project" value="TreeGrafter"/>
</dbReference>
<keyword evidence="20" id="KW-1185">Reference proteome</keyword>
<dbReference type="Pfam" id="PF02518">
    <property type="entry name" value="HATPase_c"/>
    <property type="match status" value="1"/>
</dbReference>
<feature type="domain" description="PAS" evidence="17">
    <location>
        <begin position="257"/>
        <end position="303"/>
    </location>
</feature>
<dbReference type="PROSITE" id="PS50109">
    <property type="entry name" value="HIS_KIN"/>
    <property type="match status" value="1"/>
</dbReference>
<dbReference type="Pfam" id="PF00989">
    <property type="entry name" value="PAS"/>
    <property type="match status" value="1"/>
</dbReference>
<feature type="transmembrane region" description="Helical" evidence="15">
    <location>
        <begin position="174"/>
        <end position="198"/>
    </location>
</feature>
<dbReference type="SMART" id="SM00387">
    <property type="entry name" value="HATPase_c"/>
    <property type="match status" value="1"/>
</dbReference>
<dbReference type="NCBIfam" id="TIGR00229">
    <property type="entry name" value="sensory_box"/>
    <property type="match status" value="1"/>
</dbReference>
<proteinExistence type="predicted"/>
<evidence type="ECO:0000256" key="4">
    <source>
        <dbReference type="ARBA" id="ARBA00012438"/>
    </source>
</evidence>
<dbReference type="SUPFAM" id="SSF158472">
    <property type="entry name" value="HAMP domain-like"/>
    <property type="match status" value="1"/>
</dbReference>
<dbReference type="FunFam" id="3.30.565.10:FF:000023">
    <property type="entry name" value="PAS domain-containing sensor histidine kinase"/>
    <property type="match status" value="1"/>
</dbReference>
<dbReference type="Gene3D" id="3.30.565.10">
    <property type="entry name" value="Histidine kinase-like ATPase, C-terminal domain"/>
    <property type="match status" value="1"/>
</dbReference>
<dbReference type="InterPro" id="IPR005467">
    <property type="entry name" value="His_kinase_dom"/>
</dbReference>
<dbReference type="GO" id="GO:0006355">
    <property type="term" value="P:regulation of DNA-templated transcription"/>
    <property type="evidence" value="ECO:0007669"/>
    <property type="project" value="InterPro"/>
</dbReference>
<evidence type="ECO:0000313" key="20">
    <source>
        <dbReference type="Proteomes" id="UP000266292"/>
    </source>
</evidence>
<evidence type="ECO:0000256" key="1">
    <source>
        <dbReference type="ARBA" id="ARBA00000085"/>
    </source>
</evidence>
<evidence type="ECO:0000259" key="18">
    <source>
        <dbReference type="PROSITE" id="PS50885"/>
    </source>
</evidence>
<dbReference type="RefSeq" id="WP_025606646.1">
    <property type="nucleotide sequence ID" value="NZ_CP021235.1"/>
</dbReference>
<protein>
    <recommendedName>
        <fullName evidence="4">histidine kinase</fullName>
        <ecNumber evidence="4">2.7.13.3</ecNumber>
    </recommendedName>
</protein>
<dbReference type="Pfam" id="PF00512">
    <property type="entry name" value="HisKA"/>
    <property type="match status" value="1"/>
</dbReference>
<dbReference type="EC" id="2.7.13.3" evidence="4"/>
<dbReference type="CDD" id="cd00082">
    <property type="entry name" value="HisKA"/>
    <property type="match status" value="1"/>
</dbReference>
<dbReference type="OrthoDB" id="9764438at2"/>
<gene>
    <name evidence="19" type="ORF">CA264_09470</name>
</gene>
<dbReference type="GO" id="GO:0005524">
    <property type="term" value="F:ATP binding"/>
    <property type="evidence" value="ECO:0007669"/>
    <property type="project" value="UniProtKB-KW"/>
</dbReference>
<dbReference type="Gene3D" id="3.30.450.20">
    <property type="entry name" value="PAS domain"/>
    <property type="match status" value="1"/>
</dbReference>
<dbReference type="STRING" id="709015.GCA_000472485_01908"/>
<dbReference type="InterPro" id="IPR036890">
    <property type="entry name" value="HATPase_C_sf"/>
</dbReference>
<dbReference type="Gene3D" id="1.10.287.130">
    <property type="match status" value="1"/>
</dbReference>
<keyword evidence="11" id="KW-0067">ATP-binding</keyword>
<evidence type="ECO:0000256" key="12">
    <source>
        <dbReference type="ARBA" id="ARBA00022989"/>
    </source>
</evidence>
<dbReference type="PROSITE" id="PS50112">
    <property type="entry name" value="PAS"/>
    <property type="match status" value="1"/>
</dbReference>
<dbReference type="InterPro" id="IPR036097">
    <property type="entry name" value="HisK_dim/P_sf"/>
</dbReference>
<evidence type="ECO:0000256" key="11">
    <source>
        <dbReference type="ARBA" id="ARBA00022840"/>
    </source>
</evidence>
<evidence type="ECO:0000256" key="6">
    <source>
        <dbReference type="ARBA" id="ARBA00022553"/>
    </source>
</evidence>
<dbReference type="Pfam" id="PF00672">
    <property type="entry name" value="HAMP"/>
    <property type="match status" value="1"/>
</dbReference>
<dbReference type="SUPFAM" id="SSF47384">
    <property type="entry name" value="Homodimeric domain of signal transducing histidine kinase"/>
    <property type="match status" value="1"/>
</dbReference>
<keyword evidence="6" id="KW-0597">Phosphoprotein</keyword>
<dbReference type="SUPFAM" id="SSF55785">
    <property type="entry name" value="PYP-like sensor domain (PAS domain)"/>
    <property type="match status" value="1"/>
</dbReference>
<keyword evidence="13" id="KW-0902">Two-component regulatory system</keyword>
<evidence type="ECO:0000256" key="7">
    <source>
        <dbReference type="ARBA" id="ARBA00022679"/>
    </source>
</evidence>